<evidence type="ECO:0000256" key="6">
    <source>
        <dbReference type="SAM" id="MobiDB-lite"/>
    </source>
</evidence>
<dbReference type="GO" id="GO:0005581">
    <property type="term" value="C:collagen trimer"/>
    <property type="evidence" value="ECO:0007669"/>
    <property type="project" value="UniProtKB-KW"/>
</dbReference>
<dbReference type="FunFam" id="2.60.120.200:FF:000039">
    <property type="entry name" value="Collagen XV alpha 1 chain"/>
    <property type="match status" value="1"/>
</dbReference>
<feature type="compositionally biased region" description="Low complexity" evidence="6">
    <location>
        <begin position="618"/>
        <end position="630"/>
    </location>
</feature>
<dbReference type="Pfam" id="PF01391">
    <property type="entry name" value="Collagen"/>
    <property type="match status" value="1"/>
</dbReference>
<accession>A0A8C5H6Z9</accession>
<evidence type="ECO:0000256" key="2">
    <source>
        <dbReference type="ARBA" id="ARBA00022737"/>
    </source>
</evidence>
<reference evidence="8" key="1">
    <citation type="submission" date="2020-06" db="EMBL/GenBank/DDBJ databases">
        <authorList>
            <consortium name="Wellcome Sanger Institute Data Sharing"/>
        </authorList>
    </citation>
    <scope>NUCLEOTIDE SEQUENCE [LARGE SCALE GENOMIC DNA]</scope>
</reference>
<evidence type="ECO:0000259" key="7">
    <source>
        <dbReference type="PROSITE" id="PS50038"/>
    </source>
</evidence>
<keyword evidence="1" id="KW-0732">Signal</keyword>
<dbReference type="InterPro" id="IPR010515">
    <property type="entry name" value="Collagenase_NC10/endostatin"/>
</dbReference>
<dbReference type="InterPro" id="IPR008160">
    <property type="entry name" value="Collagen"/>
</dbReference>
<keyword evidence="4 5" id="KW-1015">Disulfide bond</keyword>
<reference evidence="8" key="2">
    <citation type="submission" date="2025-08" db="UniProtKB">
        <authorList>
            <consortium name="Ensembl"/>
        </authorList>
    </citation>
    <scope>IDENTIFICATION</scope>
</reference>
<dbReference type="PANTHER" id="PTHR24023:SF1103">
    <property type="entry name" value="MACROPHAGE RECEPTOR MARCO"/>
    <property type="match status" value="1"/>
</dbReference>
<feature type="domain" description="FZ" evidence="7">
    <location>
        <begin position="202"/>
        <end position="318"/>
    </location>
</feature>
<keyword evidence="3" id="KW-0176">Collagen</keyword>
<keyword evidence="2" id="KW-0677">Repeat</keyword>
<feature type="compositionally biased region" description="Basic and acidic residues" evidence="6">
    <location>
        <begin position="56"/>
        <end position="66"/>
    </location>
</feature>
<dbReference type="Ensembl" id="ENSGWIT00000044433.1">
    <property type="protein sequence ID" value="ENSGWIP00000040913.1"/>
    <property type="gene ID" value="ENSGWIG00000020621.1"/>
</dbReference>
<feature type="compositionally biased region" description="Pro residues" evidence="6">
    <location>
        <begin position="579"/>
        <end position="590"/>
    </location>
</feature>
<dbReference type="InterPro" id="IPR016187">
    <property type="entry name" value="CTDL_fold"/>
</dbReference>
<dbReference type="PROSITE" id="PS50038">
    <property type="entry name" value="FZ"/>
    <property type="match status" value="1"/>
</dbReference>
<dbReference type="GO" id="GO:0030198">
    <property type="term" value="P:extracellular matrix organization"/>
    <property type="evidence" value="ECO:0007669"/>
    <property type="project" value="TreeGrafter"/>
</dbReference>
<feature type="compositionally biased region" description="Polar residues" evidence="6">
    <location>
        <begin position="1"/>
        <end position="40"/>
    </location>
</feature>
<evidence type="ECO:0000313" key="8">
    <source>
        <dbReference type="Ensembl" id="ENSGWIP00000040913.1"/>
    </source>
</evidence>
<dbReference type="SMART" id="SM00210">
    <property type="entry name" value="TSPN"/>
    <property type="match status" value="1"/>
</dbReference>
<dbReference type="GO" id="GO:0031012">
    <property type="term" value="C:extracellular matrix"/>
    <property type="evidence" value="ECO:0007669"/>
    <property type="project" value="TreeGrafter"/>
</dbReference>
<feature type="region of interest" description="Disordered" evidence="6">
    <location>
        <begin position="179"/>
        <end position="198"/>
    </location>
</feature>
<dbReference type="Pfam" id="PF01392">
    <property type="entry name" value="Fz"/>
    <property type="match status" value="1"/>
</dbReference>
<evidence type="ECO:0000256" key="4">
    <source>
        <dbReference type="ARBA" id="ARBA00023157"/>
    </source>
</evidence>
<comment type="caution">
    <text evidence="5">Lacks conserved residue(s) required for the propagation of feature annotation.</text>
</comment>
<feature type="region of interest" description="Disordered" evidence="6">
    <location>
        <begin position="1"/>
        <end position="77"/>
    </location>
</feature>
<keyword evidence="9" id="KW-1185">Reference proteome</keyword>
<dbReference type="SUPFAM" id="SSF56436">
    <property type="entry name" value="C-type lectin-like"/>
    <property type="match status" value="1"/>
</dbReference>
<dbReference type="Gene3D" id="1.10.2000.10">
    <property type="entry name" value="Frizzled cysteine-rich domain"/>
    <property type="match status" value="1"/>
</dbReference>
<dbReference type="InterPro" id="IPR016186">
    <property type="entry name" value="C-type_lectin-like/link_sf"/>
</dbReference>
<feature type="region of interest" description="Disordered" evidence="6">
    <location>
        <begin position="567"/>
        <end position="632"/>
    </location>
</feature>
<feature type="disulfide bond" evidence="5">
    <location>
        <begin position="217"/>
        <end position="263"/>
    </location>
</feature>
<evidence type="ECO:0000256" key="3">
    <source>
        <dbReference type="ARBA" id="ARBA00023119"/>
    </source>
</evidence>
<reference evidence="8" key="3">
    <citation type="submission" date="2025-09" db="UniProtKB">
        <authorList>
            <consortium name="Ensembl"/>
        </authorList>
    </citation>
    <scope>IDENTIFICATION</scope>
</reference>
<dbReference type="InterPro" id="IPR050149">
    <property type="entry name" value="Collagen_superfamily"/>
</dbReference>
<dbReference type="FunFam" id="3.40.1620.70:FF:000003">
    <property type="entry name" value="Collagen type XVIII alpha 1"/>
    <property type="match status" value="1"/>
</dbReference>
<feature type="compositionally biased region" description="Pro residues" evidence="6">
    <location>
        <begin position="824"/>
        <end position="833"/>
    </location>
</feature>
<name>A0A8C5H6Z9_GOUWI</name>
<feature type="compositionally biased region" description="Pro residues" evidence="6">
    <location>
        <begin position="786"/>
        <end position="796"/>
    </location>
</feature>
<protein>
    <recommendedName>
        <fullName evidence="7">FZ domain-containing protein</fullName>
    </recommendedName>
</protein>
<dbReference type="Gene3D" id="2.60.120.200">
    <property type="match status" value="1"/>
</dbReference>
<dbReference type="InterPro" id="IPR048287">
    <property type="entry name" value="TSPN-like_N"/>
</dbReference>
<feature type="region of interest" description="Disordered" evidence="6">
    <location>
        <begin position="934"/>
        <end position="1017"/>
    </location>
</feature>
<dbReference type="Proteomes" id="UP000694680">
    <property type="component" value="Chromosome 21"/>
</dbReference>
<dbReference type="InterPro" id="IPR013320">
    <property type="entry name" value="ConA-like_dom_sf"/>
</dbReference>
<feature type="compositionally biased region" description="Pro residues" evidence="6">
    <location>
        <begin position="959"/>
        <end position="975"/>
    </location>
</feature>
<feature type="compositionally biased region" description="Low complexity" evidence="6">
    <location>
        <begin position="710"/>
        <end position="719"/>
    </location>
</feature>
<evidence type="ECO:0000256" key="1">
    <source>
        <dbReference type="ARBA" id="ARBA00022729"/>
    </source>
</evidence>
<feature type="compositionally biased region" description="Polar residues" evidence="6">
    <location>
        <begin position="984"/>
        <end position="997"/>
    </location>
</feature>
<dbReference type="AlphaFoldDB" id="A0A8C5H6Z9"/>
<dbReference type="InterPro" id="IPR036790">
    <property type="entry name" value="Frizzled_dom_sf"/>
</dbReference>
<sequence length="1162" mass="123828">MVKSWDASTEPPQLSARTFVSSARTPSPVLTTPGNGTTTLKGMGSRESHYFTSAEKLSEPRSESKPTPDVGSDEELASDFKNRHAEMLKGRRGLKRVAPTVGSLWTISGRNDKDHQKTQNPPQKQAFLHLLRSNNSTKMTQTQHKDNTTASLVSQASANTHKPLNLVNQSSTAALEPHTHIKHPGRNQNVSMTQTGAVPSGQTPSGCLWLDTALPFCSDMVGKQFSVPNHLNHSSVSQIQVFLGQWAWLLRSRCHHSLEWFFCLLLVPACSTTALVPCRSFCEVLQDSCWTLVGGGRFPLPCHSLPDEDDHGRRCLSVSNQKESSGVSLLQLIGDPPPPEITQVSGPDSSPAYVFGPDANMGQLARAHFPSPFYRDFALIFNLKPTSDLGGMVFSIMDPPLRLVYVGVKLSSVQGGKQNLVLFYTEPGSQQSYEAASFSVPALTDTWTRFAVAVRDDKVLFYLNCDTEPQVTRIERSPDDMELEGGAAVFVGQAGGAGKFLVHKRSATCGYSGRGLIITLSLIFSLYFQGDVGPKGSKVGFKHQSPSCDEAPPLKCPLLFPQGSAGFGSHGSKGDRGPQGPPGPAGPPGPTTEFKVGSDGAVVARTPGPRGPPGAPGSPGAEGPPGADGEPVSEYVSLCRQTGSGLWSVCTDCSVSLGAQGEKGEPGLVIGPDGNLLHLEGLTGPKGDRGSPGPSGPPGLYGPAGVKGEMGMPGRPGRPGVNGYKGEKGEPSGGNGYGYPVSISLFISISISKNDLKGERGDTGVKGEKGEPGGGYYDPRYGPQGPQGPPGEPGLPGPKGESVLGPPGPQGPPGKPGVGYDGRPGPPGPPGPPGSASLPGPYRPNNRELFPLVNSHHGSLTGAWLLQVTVLRSYDTMMATARRQAEGSLVYVLDRADLYLRVRDGLRQVMLGDYSPFFRDLENEVAEVQPPPVVLYPQSHDQSQSNGAGHYSHSVVRPIQPPPQPPLEPKYPPQYEPRLPDQRYSGQTDGRLTSPVTPQRAADPAPPLLAGRGDTSGSGVSTAHMLVTLNSRRGALILDLISSISLAWIFFCLQDQVLFDSWESLFGDDASRMRDNAPIYSFDGRDILRDSAWPEKMIWHGSSNKGHRQTDHYCETWRAGERAVSGLASSLQSGVLLQQTSRNCSGSYVVLCIENALTSSSH</sequence>
<dbReference type="SMART" id="SM00063">
    <property type="entry name" value="FRI"/>
    <property type="match status" value="1"/>
</dbReference>
<dbReference type="InterPro" id="IPR020067">
    <property type="entry name" value="Frizzled_dom"/>
</dbReference>
<dbReference type="SUPFAM" id="SSF63501">
    <property type="entry name" value="Frizzled cysteine-rich domain"/>
    <property type="match status" value="1"/>
</dbReference>
<dbReference type="Pfam" id="PF20010">
    <property type="entry name" value="Collagen_trimer"/>
    <property type="match status" value="1"/>
</dbReference>
<proteinExistence type="predicted"/>
<dbReference type="Pfam" id="PF06482">
    <property type="entry name" value="Endostatin"/>
    <property type="match status" value="1"/>
</dbReference>
<feature type="compositionally biased region" description="Basic and acidic residues" evidence="6">
    <location>
        <begin position="755"/>
        <end position="771"/>
    </location>
</feature>
<dbReference type="SUPFAM" id="SSF49899">
    <property type="entry name" value="Concanavalin A-like lectins/glucanases"/>
    <property type="match status" value="1"/>
</dbReference>
<feature type="compositionally biased region" description="Polar residues" evidence="6">
    <location>
        <begin position="186"/>
        <end position="198"/>
    </location>
</feature>
<feature type="compositionally biased region" description="Pro residues" evidence="6">
    <location>
        <begin position="806"/>
        <end position="815"/>
    </location>
</feature>
<dbReference type="GO" id="GO:0030020">
    <property type="term" value="F:extracellular matrix structural constituent conferring tensile strength"/>
    <property type="evidence" value="ECO:0007669"/>
    <property type="project" value="TreeGrafter"/>
</dbReference>
<feature type="region of interest" description="Disordered" evidence="6">
    <location>
        <begin position="755"/>
        <end position="843"/>
    </location>
</feature>
<dbReference type="Gene3D" id="1.20.5.320">
    <property type="entry name" value="6-Phosphogluconate Dehydrogenase, domain 3"/>
    <property type="match status" value="1"/>
</dbReference>
<organism evidence="8 9">
    <name type="scientific">Gouania willdenowi</name>
    <name type="common">Blunt-snouted clingfish</name>
    <name type="synonym">Lepadogaster willdenowi</name>
    <dbReference type="NCBI Taxonomy" id="441366"/>
    <lineage>
        <taxon>Eukaryota</taxon>
        <taxon>Metazoa</taxon>
        <taxon>Chordata</taxon>
        <taxon>Craniata</taxon>
        <taxon>Vertebrata</taxon>
        <taxon>Euteleostomi</taxon>
        <taxon>Actinopterygii</taxon>
        <taxon>Neopterygii</taxon>
        <taxon>Teleostei</taxon>
        <taxon>Neoteleostei</taxon>
        <taxon>Acanthomorphata</taxon>
        <taxon>Ovalentaria</taxon>
        <taxon>Blenniimorphae</taxon>
        <taxon>Blenniiformes</taxon>
        <taxon>Gobiesocoidei</taxon>
        <taxon>Gobiesocidae</taxon>
        <taxon>Gobiesocinae</taxon>
        <taxon>Gouania</taxon>
    </lineage>
</organism>
<dbReference type="InterPro" id="IPR045463">
    <property type="entry name" value="XV/XVIII_trimerization_dom"/>
</dbReference>
<evidence type="ECO:0000256" key="5">
    <source>
        <dbReference type="PROSITE-ProRule" id="PRU00090"/>
    </source>
</evidence>
<dbReference type="PANTHER" id="PTHR24023">
    <property type="entry name" value="COLLAGEN ALPHA"/>
    <property type="match status" value="1"/>
</dbReference>
<dbReference type="Gene3D" id="3.10.100.10">
    <property type="entry name" value="Mannose-Binding Protein A, subunit A"/>
    <property type="match status" value="1"/>
</dbReference>
<dbReference type="GO" id="GO:0005615">
    <property type="term" value="C:extracellular space"/>
    <property type="evidence" value="ECO:0007669"/>
    <property type="project" value="TreeGrafter"/>
</dbReference>
<feature type="region of interest" description="Disordered" evidence="6">
    <location>
        <begin position="662"/>
        <end position="735"/>
    </location>
</feature>
<evidence type="ECO:0000313" key="9">
    <source>
        <dbReference type="Proteomes" id="UP000694680"/>
    </source>
</evidence>
<dbReference type="Gene3D" id="3.40.1620.70">
    <property type="match status" value="1"/>
</dbReference>